<accession>A0ABV9GGY5</accession>
<name>A0ABV9GGY5_9BACL</name>
<gene>
    <name evidence="1" type="ORF">ACFO4N_00360</name>
</gene>
<evidence type="ECO:0000313" key="2">
    <source>
        <dbReference type="Proteomes" id="UP001596022"/>
    </source>
</evidence>
<reference evidence="2" key="1">
    <citation type="journal article" date="2019" name="Int. J. Syst. Evol. Microbiol.">
        <title>The Global Catalogue of Microorganisms (GCM) 10K type strain sequencing project: providing services to taxonomists for standard genome sequencing and annotation.</title>
        <authorList>
            <consortium name="The Broad Institute Genomics Platform"/>
            <consortium name="The Broad Institute Genome Sequencing Center for Infectious Disease"/>
            <person name="Wu L."/>
            <person name="Ma J."/>
        </authorList>
    </citation>
    <scope>NUCLEOTIDE SEQUENCE [LARGE SCALE GENOMIC DNA]</scope>
    <source>
        <strain evidence="2">CGMCC 1.16306</strain>
    </source>
</reference>
<organism evidence="1 2">
    <name type="scientific">Camelliibacillus cellulosilyticus</name>
    <dbReference type="NCBI Taxonomy" id="2174486"/>
    <lineage>
        <taxon>Bacteria</taxon>
        <taxon>Bacillati</taxon>
        <taxon>Bacillota</taxon>
        <taxon>Bacilli</taxon>
        <taxon>Bacillales</taxon>
        <taxon>Sporolactobacillaceae</taxon>
        <taxon>Camelliibacillus</taxon>
    </lineage>
</organism>
<dbReference type="EMBL" id="JBHSFW010000001">
    <property type="protein sequence ID" value="MFC4617173.1"/>
    <property type="molecule type" value="Genomic_DNA"/>
</dbReference>
<comment type="caution">
    <text evidence="1">The sequence shown here is derived from an EMBL/GenBank/DDBJ whole genome shotgun (WGS) entry which is preliminary data.</text>
</comment>
<sequence>MNRQWIGEHMRIVVMDWKKGEIITLMDDELENTNIDKELKHFMIDMLPILQKPLWKSRTEERD</sequence>
<keyword evidence="2" id="KW-1185">Reference proteome</keyword>
<dbReference type="Proteomes" id="UP001596022">
    <property type="component" value="Unassembled WGS sequence"/>
</dbReference>
<evidence type="ECO:0000313" key="1">
    <source>
        <dbReference type="EMBL" id="MFC4617173.1"/>
    </source>
</evidence>
<protein>
    <submittedName>
        <fullName evidence="1">Uncharacterized protein</fullName>
    </submittedName>
</protein>
<proteinExistence type="predicted"/>